<gene>
    <name evidence="5" type="ORF">GCM10009547_16440</name>
</gene>
<evidence type="ECO:0008006" key="7">
    <source>
        <dbReference type="Google" id="ProtNLM"/>
    </source>
</evidence>
<name>A0ABN1GNL9_9ACTN</name>
<dbReference type="InterPro" id="IPR025110">
    <property type="entry name" value="AMP-bd_C"/>
</dbReference>
<keyword evidence="6" id="KW-1185">Reference proteome</keyword>
<evidence type="ECO:0000259" key="4">
    <source>
        <dbReference type="Pfam" id="PF13193"/>
    </source>
</evidence>
<evidence type="ECO:0000256" key="1">
    <source>
        <dbReference type="ARBA" id="ARBA00006432"/>
    </source>
</evidence>
<comment type="caution">
    <text evidence="5">The sequence shown here is derived from an EMBL/GenBank/DDBJ whole genome shotgun (WGS) entry which is preliminary data.</text>
</comment>
<comment type="similarity">
    <text evidence="1">Belongs to the ATP-dependent AMP-binding enzyme family.</text>
</comment>
<dbReference type="PROSITE" id="PS00455">
    <property type="entry name" value="AMP_BINDING"/>
    <property type="match status" value="1"/>
</dbReference>
<feature type="domain" description="AMP-binding enzyme C-terminal" evidence="4">
    <location>
        <begin position="449"/>
        <end position="525"/>
    </location>
</feature>
<dbReference type="Pfam" id="PF13193">
    <property type="entry name" value="AMP-binding_C"/>
    <property type="match status" value="1"/>
</dbReference>
<dbReference type="InterPro" id="IPR020845">
    <property type="entry name" value="AMP-binding_CS"/>
</dbReference>
<dbReference type="InterPro" id="IPR042099">
    <property type="entry name" value="ANL_N_sf"/>
</dbReference>
<reference evidence="5 6" key="1">
    <citation type="journal article" date="2019" name="Int. J. Syst. Evol. Microbiol.">
        <title>The Global Catalogue of Microorganisms (GCM) 10K type strain sequencing project: providing services to taxonomists for standard genome sequencing and annotation.</title>
        <authorList>
            <consortium name="The Broad Institute Genomics Platform"/>
            <consortium name="The Broad Institute Genome Sequencing Center for Infectious Disease"/>
            <person name="Wu L."/>
            <person name="Ma J."/>
        </authorList>
    </citation>
    <scope>NUCLEOTIDE SEQUENCE [LARGE SCALE GENOMIC DNA]</scope>
    <source>
        <strain evidence="5 6">JCM 10671</strain>
    </source>
</reference>
<dbReference type="InterPro" id="IPR045851">
    <property type="entry name" value="AMP-bd_C_sf"/>
</dbReference>
<accession>A0ABN1GNL9</accession>
<dbReference type="Pfam" id="PF00501">
    <property type="entry name" value="AMP-binding"/>
    <property type="match status" value="1"/>
</dbReference>
<keyword evidence="2" id="KW-0436">Ligase</keyword>
<evidence type="ECO:0000259" key="3">
    <source>
        <dbReference type="Pfam" id="PF00501"/>
    </source>
</evidence>
<evidence type="ECO:0000313" key="5">
    <source>
        <dbReference type="EMBL" id="GAA0615235.1"/>
    </source>
</evidence>
<dbReference type="InterPro" id="IPR000873">
    <property type="entry name" value="AMP-dep_synth/lig_dom"/>
</dbReference>
<dbReference type="PANTHER" id="PTHR43201">
    <property type="entry name" value="ACYL-COA SYNTHETASE"/>
    <property type="match status" value="1"/>
</dbReference>
<evidence type="ECO:0000256" key="2">
    <source>
        <dbReference type="ARBA" id="ARBA00022598"/>
    </source>
</evidence>
<feature type="domain" description="AMP-dependent synthetase/ligase" evidence="3">
    <location>
        <begin position="36"/>
        <end position="398"/>
    </location>
</feature>
<dbReference type="SUPFAM" id="SSF56801">
    <property type="entry name" value="Acetyl-CoA synthetase-like"/>
    <property type="match status" value="1"/>
</dbReference>
<dbReference type="Gene3D" id="3.40.50.12780">
    <property type="entry name" value="N-terminal domain of ligase-like"/>
    <property type="match status" value="1"/>
</dbReference>
<dbReference type="EMBL" id="BAAAHE010000011">
    <property type="protein sequence ID" value="GAA0615235.1"/>
    <property type="molecule type" value="Genomic_DNA"/>
</dbReference>
<sequence length="541" mass="58092">MKPGREIRATSPNPRRDLFRQQGVLADTLTWQLVAAAAADRPRATAICDGETRLDYAEYWARSLRLVGSMQALGLGPGQSVVYQVPNWWESLVVHQAVAAAGGVSVPVPTTFARRELLTVLEQVRPVMIIVADHFRGVDLRTQMQDVAVELGLEVPLVVVRPAAPGSESDLAALLGPDVECGCPVPRAPDDICAVIYTSGSTSVPKGVLHTHEALVHEVRSRVAPFSLNRDDSVFMPSSLAHIAGLSYGVHLPALLGIPVVLQEVWDPPAAAELIERHGCTVMNGVTVMLAGLVDAYERRQSDSTLRVFACGGAPIGTELVRRATERLGAHVTRAYGCSEFPTLTWSTPGTDLHRVTSTEGRLVDHTCARVVDSTGSPVETGAVGELEAFGPERCVGYLDATLNAELFTDDGWVRTGDLASLDADNYLTIRGRKKDIIVRAGENISAAEIEAILRERDEVLDVAVLAVPDPVVGERACAVLQVPPGAEVTVATVARWMAESGLSKRKWPEVVHCLHDLPRTSSGKVAKTALLDVVLQGQEI</sequence>
<evidence type="ECO:0000313" key="6">
    <source>
        <dbReference type="Proteomes" id="UP001500957"/>
    </source>
</evidence>
<proteinExistence type="inferred from homology"/>
<organism evidence="5 6">
    <name type="scientific">Sporichthya brevicatena</name>
    <dbReference type="NCBI Taxonomy" id="171442"/>
    <lineage>
        <taxon>Bacteria</taxon>
        <taxon>Bacillati</taxon>
        <taxon>Actinomycetota</taxon>
        <taxon>Actinomycetes</taxon>
        <taxon>Sporichthyales</taxon>
        <taxon>Sporichthyaceae</taxon>
        <taxon>Sporichthya</taxon>
    </lineage>
</organism>
<dbReference type="Gene3D" id="3.30.300.30">
    <property type="match status" value="1"/>
</dbReference>
<dbReference type="PANTHER" id="PTHR43201:SF5">
    <property type="entry name" value="MEDIUM-CHAIN ACYL-COA LIGASE ACSF2, MITOCHONDRIAL"/>
    <property type="match status" value="1"/>
</dbReference>
<dbReference type="Proteomes" id="UP001500957">
    <property type="component" value="Unassembled WGS sequence"/>
</dbReference>
<protein>
    <recommendedName>
        <fullName evidence="7">Cyclohexanecarboxylate-CoA ligase</fullName>
    </recommendedName>
</protein>